<organism evidence="1 2">
    <name type="scientific">Prochlorococcus marinus (strain NATL1A)</name>
    <dbReference type="NCBI Taxonomy" id="167555"/>
    <lineage>
        <taxon>Bacteria</taxon>
        <taxon>Bacillati</taxon>
        <taxon>Cyanobacteriota</taxon>
        <taxon>Cyanophyceae</taxon>
        <taxon>Synechococcales</taxon>
        <taxon>Prochlorococcaceae</taxon>
        <taxon>Prochlorococcus</taxon>
    </lineage>
</organism>
<dbReference type="HOGENOM" id="CLU_190798_0_0_3"/>
<dbReference type="eggNOG" id="ENOG50336I5">
    <property type="taxonomic scope" value="Bacteria"/>
</dbReference>
<evidence type="ECO:0000313" key="2">
    <source>
        <dbReference type="Proteomes" id="UP000002592"/>
    </source>
</evidence>
<reference evidence="2" key="1">
    <citation type="journal article" date="2007" name="PLoS Genet.">
        <title>Patterns and implications of gene gain and loss in the evolution of Prochlorococcus.</title>
        <authorList>
            <person name="Kettler G.C."/>
            <person name="Martiny A.C."/>
            <person name="Huang K."/>
            <person name="Zucker J."/>
            <person name="Coleman M.L."/>
            <person name="Rodrigue S."/>
            <person name="Chen F."/>
            <person name="Lapidus A."/>
            <person name="Ferriera S."/>
            <person name="Johnson J."/>
            <person name="Steglich C."/>
            <person name="Church G.M."/>
            <person name="Richardson P."/>
            <person name="Chisholm S.W."/>
        </authorList>
    </citation>
    <scope>NUCLEOTIDE SEQUENCE [LARGE SCALE GENOMIC DNA]</scope>
    <source>
        <strain evidence="2">NATL1A</strain>
    </source>
</reference>
<name>A2C092_PROM1</name>
<dbReference type="AlphaFoldDB" id="A2C092"/>
<dbReference type="EMBL" id="CP000553">
    <property type="protein sequence ID" value="ABM74902.1"/>
    <property type="molecule type" value="Genomic_DNA"/>
</dbReference>
<dbReference type="RefSeq" id="WP_011294259.1">
    <property type="nucleotide sequence ID" value="NC_008819.1"/>
</dbReference>
<proteinExistence type="predicted"/>
<protein>
    <submittedName>
        <fullName evidence="1">Possible Cytochrome c oxidase subunit Va</fullName>
    </submittedName>
</protein>
<dbReference type="KEGG" id="pme:NATL1_03381"/>
<evidence type="ECO:0000313" key="1">
    <source>
        <dbReference type="EMBL" id="ABM74902.1"/>
    </source>
</evidence>
<accession>A2C092</accession>
<dbReference type="Proteomes" id="UP000002592">
    <property type="component" value="Chromosome"/>
</dbReference>
<sequence length="82" mass="9352">MTNAREVVRQRIGRLGERLIGKVADADAQVEKELMKEMEIAFQEFGIEARILSVSGVKTDEMNCLEIPLKVRSEKDVFLKDE</sequence>
<gene>
    <name evidence="1" type="ordered locus">NATL1_03381</name>
</gene>